<reference evidence="6 7" key="1">
    <citation type="journal article" date="2022" name="Nat. Genet.">
        <title>Improved pea reference genome and pan-genome highlight genomic features and evolutionary characteristics.</title>
        <authorList>
            <person name="Yang T."/>
            <person name="Liu R."/>
            <person name="Luo Y."/>
            <person name="Hu S."/>
            <person name="Wang D."/>
            <person name="Wang C."/>
            <person name="Pandey M.K."/>
            <person name="Ge S."/>
            <person name="Xu Q."/>
            <person name="Li N."/>
            <person name="Li G."/>
            <person name="Huang Y."/>
            <person name="Saxena R.K."/>
            <person name="Ji Y."/>
            <person name="Li M."/>
            <person name="Yan X."/>
            <person name="He Y."/>
            <person name="Liu Y."/>
            <person name="Wang X."/>
            <person name="Xiang C."/>
            <person name="Varshney R.K."/>
            <person name="Ding H."/>
            <person name="Gao S."/>
            <person name="Zong X."/>
        </authorList>
    </citation>
    <scope>NUCLEOTIDE SEQUENCE [LARGE SCALE GENOMIC DNA]</scope>
    <source>
        <strain evidence="6 7">cv. Zhongwan 6</strain>
    </source>
</reference>
<proteinExistence type="inferred from homology"/>
<accession>A0A9D5GWZ9</accession>
<dbReference type="Proteomes" id="UP001058974">
    <property type="component" value="Chromosome 1"/>
</dbReference>
<sequence length="431" mass="48287">MSANSVLLRCPSQAHNAEYNPKRFAASHETELQKLELDFEAFVDRISAGLKSEEIHSQQHNESFSSLDHLEAELQQLNSRNHDLTQEIVKLSTLFGDLKLFGPTLFIWFCSLAGIGMYNLVKYDRSVLRAFSPIHIYYFFKWNTSKAWYSLGGCLLCATGSEAMFADLCYFSLTPAIGPHVGSVIALGNGVYEALPGFQDVSSSEKANPFIRKLNMCCVVFDSNDSNKHLKEKDIKRQTLLELINYISAVNSKFSEATMQEITKMQPDDWDLLSDDDIKAMQLDSEVLFPIVETTVENSFAEELFSDFIHGNPQHEPDSIEVKILYPYQLSNFEEVPKIMFGSERNESTCSLDQVEEDDLIKHPPSPNYIPQDDDIVVNDMFPVKDLVVSAIASLDNAEIDASVVNCQASSSISSPSINPSNLLESFPTSP</sequence>
<dbReference type="InterPro" id="IPR011989">
    <property type="entry name" value="ARM-like"/>
</dbReference>
<dbReference type="GO" id="GO:0015079">
    <property type="term" value="F:potassium ion transmembrane transporter activity"/>
    <property type="evidence" value="ECO:0007669"/>
    <property type="project" value="InterPro"/>
</dbReference>
<keyword evidence="7" id="KW-1185">Reference proteome</keyword>
<dbReference type="InterPro" id="IPR002554">
    <property type="entry name" value="PP2A_B56"/>
</dbReference>
<name>A0A9D5GWZ9_PEA</name>
<protein>
    <recommendedName>
        <fullName evidence="5">K+ potassium transporter integral membrane domain-containing protein</fullName>
    </recommendedName>
</protein>
<feature type="domain" description="K+ potassium transporter integral membrane" evidence="5">
    <location>
        <begin position="99"/>
        <end position="175"/>
    </location>
</feature>
<gene>
    <name evidence="6" type="ORF">KIW84_012705</name>
</gene>
<comment type="subcellular location">
    <subcellularLocation>
        <location evidence="1">Cell membrane</location>
        <topology evidence="1">Multi-pass membrane protein</topology>
    </subcellularLocation>
</comment>
<evidence type="ECO:0000256" key="1">
    <source>
        <dbReference type="ARBA" id="ARBA00004651"/>
    </source>
</evidence>
<dbReference type="Pfam" id="PF02705">
    <property type="entry name" value="K_trans"/>
    <property type="match status" value="1"/>
</dbReference>
<dbReference type="InterPro" id="IPR016024">
    <property type="entry name" value="ARM-type_fold"/>
</dbReference>
<evidence type="ECO:0000256" key="4">
    <source>
        <dbReference type="SAM" id="MobiDB-lite"/>
    </source>
</evidence>
<feature type="compositionally biased region" description="Low complexity" evidence="4">
    <location>
        <begin position="411"/>
        <end position="422"/>
    </location>
</feature>
<dbReference type="GO" id="GO:0007165">
    <property type="term" value="P:signal transduction"/>
    <property type="evidence" value="ECO:0007669"/>
    <property type="project" value="InterPro"/>
</dbReference>
<dbReference type="Gramene" id="Psat01G0270500-T1">
    <property type="protein sequence ID" value="KAI5444182.1"/>
    <property type="gene ID" value="KIW84_012705"/>
</dbReference>
<dbReference type="EMBL" id="JAMSHJ010000001">
    <property type="protein sequence ID" value="KAI5444182.1"/>
    <property type="molecule type" value="Genomic_DNA"/>
</dbReference>
<evidence type="ECO:0000313" key="6">
    <source>
        <dbReference type="EMBL" id="KAI5444182.1"/>
    </source>
</evidence>
<evidence type="ECO:0000313" key="7">
    <source>
        <dbReference type="Proteomes" id="UP001058974"/>
    </source>
</evidence>
<dbReference type="GO" id="GO:0000325">
    <property type="term" value="C:plant-type vacuole"/>
    <property type="evidence" value="ECO:0007669"/>
    <property type="project" value="TreeGrafter"/>
</dbReference>
<evidence type="ECO:0000256" key="2">
    <source>
        <dbReference type="ARBA" id="ARBA00008440"/>
    </source>
</evidence>
<dbReference type="AlphaFoldDB" id="A0A9D5GWZ9"/>
<evidence type="ECO:0000256" key="3">
    <source>
        <dbReference type="SAM" id="Coils"/>
    </source>
</evidence>
<comment type="similarity">
    <text evidence="2">Belongs to the HAK/KUP transporter (TC 2.A.72.3) family.</text>
</comment>
<dbReference type="GO" id="GO:0005774">
    <property type="term" value="C:vacuolar membrane"/>
    <property type="evidence" value="ECO:0007669"/>
    <property type="project" value="TreeGrafter"/>
</dbReference>
<feature type="coiled-coil region" evidence="3">
    <location>
        <begin position="60"/>
        <end position="94"/>
    </location>
</feature>
<comment type="caution">
    <text evidence="6">The sequence shown here is derived from an EMBL/GenBank/DDBJ whole genome shotgun (WGS) entry which is preliminary data.</text>
</comment>
<dbReference type="Pfam" id="PF01603">
    <property type="entry name" value="B56"/>
    <property type="match status" value="1"/>
</dbReference>
<dbReference type="InterPro" id="IPR053951">
    <property type="entry name" value="K_trans_N"/>
</dbReference>
<dbReference type="SUPFAM" id="SSF48371">
    <property type="entry name" value="ARM repeat"/>
    <property type="match status" value="1"/>
</dbReference>
<dbReference type="PANTHER" id="PTHR30540:SF8">
    <property type="entry name" value="POTASSIUM TRANSPORTER 7"/>
    <property type="match status" value="1"/>
</dbReference>
<evidence type="ECO:0000259" key="5">
    <source>
        <dbReference type="Pfam" id="PF02705"/>
    </source>
</evidence>
<organism evidence="6 7">
    <name type="scientific">Pisum sativum</name>
    <name type="common">Garden pea</name>
    <name type="synonym">Lathyrus oleraceus</name>
    <dbReference type="NCBI Taxonomy" id="3888"/>
    <lineage>
        <taxon>Eukaryota</taxon>
        <taxon>Viridiplantae</taxon>
        <taxon>Streptophyta</taxon>
        <taxon>Embryophyta</taxon>
        <taxon>Tracheophyta</taxon>
        <taxon>Spermatophyta</taxon>
        <taxon>Magnoliopsida</taxon>
        <taxon>eudicotyledons</taxon>
        <taxon>Gunneridae</taxon>
        <taxon>Pentapetalae</taxon>
        <taxon>rosids</taxon>
        <taxon>fabids</taxon>
        <taxon>Fabales</taxon>
        <taxon>Fabaceae</taxon>
        <taxon>Papilionoideae</taxon>
        <taxon>50 kb inversion clade</taxon>
        <taxon>NPAAA clade</taxon>
        <taxon>Hologalegina</taxon>
        <taxon>IRL clade</taxon>
        <taxon>Fabeae</taxon>
        <taxon>Lathyrus</taxon>
    </lineage>
</organism>
<dbReference type="GO" id="GO:0005886">
    <property type="term" value="C:plasma membrane"/>
    <property type="evidence" value="ECO:0007669"/>
    <property type="project" value="UniProtKB-SubCell"/>
</dbReference>
<dbReference type="GO" id="GO:0000159">
    <property type="term" value="C:protein phosphatase type 2A complex"/>
    <property type="evidence" value="ECO:0007669"/>
    <property type="project" value="InterPro"/>
</dbReference>
<dbReference type="PANTHER" id="PTHR30540">
    <property type="entry name" value="OSMOTIC STRESS POTASSIUM TRANSPORTER"/>
    <property type="match status" value="1"/>
</dbReference>
<dbReference type="Gene3D" id="1.25.10.10">
    <property type="entry name" value="Leucine-rich Repeat Variant"/>
    <property type="match status" value="1"/>
</dbReference>
<feature type="region of interest" description="Disordered" evidence="4">
    <location>
        <begin position="411"/>
        <end position="431"/>
    </location>
</feature>
<dbReference type="GO" id="GO:0019888">
    <property type="term" value="F:protein phosphatase regulator activity"/>
    <property type="evidence" value="ECO:0007669"/>
    <property type="project" value="InterPro"/>
</dbReference>
<keyword evidence="3" id="KW-0175">Coiled coil</keyword>
<dbReference type="InterPro" id="IPR003855">
    <property type="entry name" value="K+_transporter"/>
</dbReference>